<evidence type="ECO:0000313" key="3">
    <source>
        <dbReference type="WBParaSite" id="jg2534.1"/>
    </source>
</evidence>
<proteinExistence type="predicted"/>
<reference evidence="3" key="1">
    <citation type="submission" date="2022-11" db="UniProtKB">
        <authorList>
            <consortium name="WormBaseParasite"/>
        </authorList>
    </citation>
    <scope>IDENTIFICATION</scope>
</reference>
<organism evidence="2 3">
    <name type="scientific">Ditylenchus dipsaci</name>
    <dbReference type="NCBI Taxonomy" id="166011"/>
    <lineage>
        <taxon>Eukaryota</taxon>
        <taxon>Metazoa</taxon>
        <taxon>Ecdysozoa</taxon>
        <taxon>Nematoda</taxon>
        <taxon>Chromadorea</taxon>
        <taxon>Rhabditida</taxon>
        <taxon>Tylenchina</taxon>
        <taxon>Tylenchomorpha</taxon>
        <taxon>Sphaerularioidea</taxon>
        <taxon>Anguinidae</taxon>
        <taxon>Anguininae</taxon>
        <taxon>Ditylenchus</taxon>
    </lineage>
</organism>
<protein>
    <submittedName>
        <fullName evidence="3">Uncharacterized protein</fullName>
    </submittedName>
</protein>
<dbReference type="Proteomes" id="UP000887574">
    <property type="component" value="Unplaced"/>
</dbReference>
<feature type="region of interest" description="Disordered" evidence="1">
    <location>
        <begin position="169"/>
        <end position="220"/>
    </location>
</feature>
<dbReference type="WBParaSite" id="jg2534.1">
    <property type="protein sequence ID" value="jg2534.1"/>
    <property type="gene ID" value="jg2534"/>
</dbReference>
<accession>A0A915E126</accession>
<evidence type="ECO:0000313" key="2">
    <source>
        <dbReference type="Proteomes" id="UP000887574"/>
    </source>
</evidence>
<dbReference type="AlphaFoldDB" id="A0A915E126"/>
<keyword evidence="2" id="KW-1185">Reference proteome</keyword>
<evidence type="ECO:0000256" key="1">
    <source>
        <dbReference type="SAM" id="MobiDB-lite"/>
    </source>
</evidence>
<sequence>MEKASLKEQLVECVDDIDAVIKQVLEKLLVEKKLDRNAYSNGGGERLSTLVELFQQKVLDYNKHIKKVENHREQEEYISALTEATYQAEKKLKSSHSVASSMYWQQGDPQRPFPTEADFATSSLQLRSIIRAAFLRQSSASNLNRTASSGALGHLRGSPMNNTSMLNNTMNTSFGATPGGPAKSFSPSPRSGIFGQVGMGAGSSSPGGSQREGHQALQPE</sequence>
<name>A0A915E126_9BILA</name>